<evidence type="ECO:0000313" key="1">
    <source>
        <dbReference type="EMBL" id="SUZ84571.1"/>
    </source>
</evidence>
<proteinExistence type="predicted"/>
<sequence>VHAKFFPEYRAGGTYAKFRLYVTVDTQPSFDPTITITEQSTKSFDPVTVVIKPIDAIAFAAIATFNAIDAIAIEAIFTIDSVDTVDVPTIDSFTCLYSGFDDRRRKHPVKRSR</sequence>
<dbReference type="EMBL" id="UINC01001596">
    <property type="protein sequence ID" value="SUZ84571.1"/>
    <property type="molecule type" value="Genomic_DNA"/>
</dbReference>
<name>A0A381QYQ5_9ZZZZ</name>
<organism evidence="1">
    <name type="scientific">marine metagenome</name>
    <dbReference type="NCBI Taxonomy" id="408172"/>
    <lineage>
        <taxon>unclassified sequences</taxon>
        <taxon>metagenomes</taxon>
        <taxon>ecological metagenomes</taxon>
    </lineage>
</organism>
<gene>
    <name evidence="1" type="ORF">METZ01_LOCUS37425</name>
</gene>
<dbReference type="AlphaFoldDB" id="A0A381QYQ5"/>
<feature type="non-terminal residue" evidence="1">
    <location>
        <position position="1"/>
    </location>
</feature>
<reference evidence="1" key="1">
    <citation type="submission" date="2018-05" db="EMBL/GenBank/DDBJ databases">
        <authorList>
            <person name="Lanie J.A."/>
            <person name="Ng W.-L."/>
            <person name="Kazmierczak K.M."/>
            <person name="Andrzejewski T.M."/>
            <person name="Davidsen T.M."/>
            <person name="Wayne K.J."/>
            <person name="Tettelin H."/>
            <person name="Glass J.I."/>
            <person name="Rusch D."/>
            <person name="Podicherti R."/>
            <person name="Tsui H.-C.T."/>
            <person name="Winkler M.E."/>
        </authorList>
    </citation>
    <scope>NUCLEOTIDE SEQUENCE</scope>
</reference>
<accession>A0A381QYQ5</accession>
<protein>
    <submittedName>
        <fullName evidence="1">Uncharacterized protein</fullName>
    </submittedName>
</protein>